<sequence length="139" mass="15531">MDLDAWLGRLGLNPAPSSLEEIREALRVQTEQEHRSQGDGDTEWMRLCCVQLFHAGLLEDVLRIWRAKRASMDAAASIDVQFLCGAGLERTKESLASQASDEARKALRYLEECEAAGDFEDFTVAGYLKRCAAYYGTQP</sequence>
<accession>A0ABX9Q5S6</accession>
<gene>
    <name evidence="1" type="ORF">D7Y13_37315</name>
</gene>
<protein>
    <submittedName>
        <fullName evidence="1">Uncharacterized protein</fullName>
    </submittedName>
</protein>
<dbReference type="EMBL" id="RAWI01000504">
    <property type="protein sequence ID" value="RKH92299.1"/>
    <property type="molecule type" value="Genomic_DNA"/>
</dbReference>
<name>A0ABX9Q5S6_9BACT</name>
<evidence type="ECO:0000313" key="1">
    <source>
        <dbReference type="EMBL" id="RKH92299.1"/>
    </source>
</evidence>
<evidence type="ECO:0000313" key="2">
    <source>
        <dbReference type="Proteomes" id="UP000278907"/>
    </source>
</evidence>
<comment type="caution">
    <text evidence="1">The sequence shown here is derived from an EMBL/GenBank/DDBJ whole genome shotgun (WGS) entry which is preliminary data.</text>
</comment>
<organism evidence="1 2">
    <name type="scientific">Corallococcus praedator</name>
    <dbReference type="NCBI Taxonomy" id="2316724"/>
    <lineage>
        <taxon>Bacteria</taxon>
        <taxon>Pseudomonadati</taxon>
        <taxon>Myxococcota</taxon>
        <taxon>Myxococcia</taxon>
        <taxon>Myxococcales</taxon>
        <taxon>Cystobacterineae</taxon>
        <taxon>Myxococcaceae</taxon>
        <taxon>Corallococcus</taxon>
    </lineage>
</organism>
<dbReference type="Proteomes" id="UP000278907">
    <property type="component" value="Unassembled WGS sequence"/>
</dbReference>
<keyword evidence="2" id="KW-1185">Reference proteome</keyword>
<reference evidence="1 2" key="1">
    <citation type="submission" date="2018-09" db="EMBL/GenBank/DDBJ databases">
        <authorList>
            <person name="Livingstone P.G."/>
            <person name="Whitworth D.E."/>
        </authorList>
    </citation>
    <scope>NUCLEOTIDE SEQUENCE [LARGE SCALE GENOMIC DNA]</scope>
    <source>
        <strain evidence="1 2">CA031B</strain>
    </source>
</reference>
<proteinExistence type="predicted"/>
<dbReference type="RefSeq" id="WP_120538208.1">
    <property type="nucleotide sequence ID" value="NZ_RAWI01000504.1"/>
</dbReference>